<dbReference type="RefSeq" id="WP_219529314.1">
    <property type="nucleotide sequence ID" value="NZ_JAHKRM010000006.1"/>
</dbReference>
<sequence length="430" mass="46683">MRHHRLPDDILSRLASGGGGQEAARHLVAAERSKHRLLVLGVTRLAAGHPHARAVGHAYDVLAEIERKRPEAVRDTLGYPAVGAWAACTVQALTQQRAGSLDPAQPDPAQLGAVASVAAVKAEVACRVEVPATDGTITLPSFGQIVCPGGGELVDLVVHADGQVEAGGVRVRAEVGQQPGWRPLCQVGSADGTLSLLVDDLDPYRWIDQTVIDGRLPEDELRAWRTCLDEAWGMLRKQHWTIADETRAIVSVLTPIQAPSQGMNSALDGGRFGAVAMSTPPDGRWLASTFAHEVQHAKLGAILDIVRLLEPDDGRYYAPWRPDPRPLSGLIQGTYAYLGVSGFWRRQRAFESDMRPHIEFAHWRESAYTVTGTLLDSGRLTATGEAFVTGMRRTLAAWLDESVPAAALDVARREADEHRQAWLTRNCSTD</sequence>
<keyword evidence="2" id="KW-1185">Reference proteome</keyword>
<dbReference type="Proteomes" id="UP001597097">
    <property type="component" value="Unassembled WGS sequence"/>
</dbReference>
<dbReference type="EMBL" id="JBHUCM010000044">
    <property type="protein sequence ID" value="MFD1544577.1"/>
    <property type="molecule type" value="Genomic_DNA"/>
</dbReference>
<evidence type="ECO:0000313" key="1">
    <source>
        <dbReference type="EMBL" id="MFD1544577.1"/>
    </source>
</evidence>
<name>A0ABW4GPD3_9ACTN</name>
<gene>
    <name evidence="1" type="ORF">ACFSJ0_46570</name>
</gene>
<accession>A0ABW4GPD3</accession>
<reference evidence="2" key="1">
    <citation type="journal article" date="2019" name="Int. J. Syst. Evol. Microbiol.">
        <title>The Global Catalogue of Microorganisms (GCM) 10K type strain sequencing project: providing services to taxonomists for standard genome sequencing and annotation.</title>
        <authorList>
            <consortium name="The Broad Institute Genomics Platform"/>
            <consortium name="The Broad Institute Genome Sequencing Center for Infectious Disease"/>
            <person name="Wu L."/>
            <person name="Ma J."/>
        </authorList>
    </citation>
    <scope>NUCLEOTIDE SEQUENCE [LARGE SCALE GENOMIC DNA]</scope>
    <source>
        <strain evidence="2">CGMCC 1.15399</strain>
    </source>
</reference>
<dbReference type="InterPro" id="IPR026337">
    <property type="entry name" value="AKG_HExxH"/>
</dbReference>
<organism evidence="1 2">
    <name type="scientific">Nonomuraea guangzhouensis</name>
    <dbReference type="NCBI Taxonomy" id="1291555"/>
    <lineage>
        <taxon>Bacteria</taxon>
        <taxon>Bacillati</taxon>
        <taxon>Actinomycetota</taxon>
        <taxon>Actinomycetes</taxon>
        <taxon>Streptosporangiales</taxon>
        <taxon>Streptosporangiaceae</taxon>
        <taxon>Nonomuraea</taxon>
    </lineage>
</organism>
<evidence type="ECO:0000313" key="2">
    <source>
        <dbReference type="Proteomes" id="UP001597097"/>
    </source>
</evidence>
<proteinExistence type="predicted"/>
<comment type="caution">
    <text evidence="1">The sequence shown here is derived from an EMBL/GenBank/DDBJ whole genome shotgun (WGS) entry which is preliminary data.</text>
</comment>
<protein>
    <submittedName>
        <fullName evidence="1">HEXXH motif domain-containing protein</fullName>
    </submittedName>
</protein>
<dbReference type="NCBIfam" id="TIGR04267">
    <property type="entry name" value="mod_HExxH"/>
    <property type="match status" value="1"/>
</dbReference>